<protein>
    <submittedName>
        <fullName evidence="1">Uncharacterized protein</fullName>
    </submittedName>
</protein>
<evidence type="ECO:0000313" key="1">
    <source>
        <dbReference type="EMBL" id="OAY28829.1"/>
    </source>
</evidence>
<proteinExistence type="predicted"/>
<organism evidence="1">
    <name type="scientific">Manihot esculenta</name>
    <name type="common">Cassava</name>
    <name type="synonym">Jatropha manihot</name>
    <dbReference type="NCBI Taxonomy" id="3983"/>
    <lineage>
        <taxon>Eukaryota</taxon>
        <taxon>Viridiplantae</taxon>
        <taxon>Streptophyta</taxon>
        <taxon>Embryophyta</taxon>
        <taxon>Tracheophyta</taxon>
        <taxon>Spermatophyta</taxon>
        <taxon>Magnoliopsida</taxon>
        <taxon>eudicotyledons</taxon>
        <taxon>Gunneridae</taxon>
        <taxon>Pentapetalae</taxon>
        <taxon>rosids</taxon>
        <taxon>fabids</taxon>
        <taxon>Malpighiales</taxon>
        <taxon>Euphorbiaceae</taxon>
        <taxon>Crotonoideae</taxon>
        <taxon>Manihoteae</taxon>
        <taxon>Manihot</taxon>
    </lineage>
</organism>
<dbReference type="AlphaFoldDB" id="A0A2C9UFK4"/>
<dbReference type="EMBL" id="CM004401">
    <property type="protein sequence ID" value="OAY28829.1"/>
    <property type="molecule type" value="Genomic_DNA"/>
</dbReference>
<name>A0A2C9UFK4_MANES</name>
<accession>A0A2C9UFK4</accession>
<gene>
    <name evidence="1" type="ORF">MANES_15G097300</name>
</gene>
<sequence>MYIKTTTGALLMSTWHKCKAIYVRITHSVHSGNVRPPNSNPTLVFISISTKGKIASKFSPISSVKEKNTSSLTSHPIRSSVSTQSFFLPNLFAISFSSY</sequence>
<reference evidence="1" key="1">
    <citation type="submission" date="2016-02" db="EMBL/GenBank/DDBJ databases">
        <title>WGS assembly of Manihot esculenta.</title>
        <authorList>
            <person name="Bredeson J.V."/>
            <person name="Prochnik S.E."/>
            <person name="Lyons J.B."/>
            <person name="Schmutz J."/>
            <person name="Grimwood J."/>
            <person name="Vrebalov J."/>
            <person name="Bart R.S."/>
            <person name="Amuge T."/>
            <person name="Ferguson M.E."/>
            <person name="Green R."/>
            <person name="Putnam N."/>
            <person name="Stites J."/>
            <person name="Rounsley S."/>
            <person name="Rokhsar D.S."/>
        </authorList>
    </citation>
    <scope>NUCLEOTIDE SEQUENCE [LARGE SCALE GENOMIC DNA]</scope>
    <source>
        <tissue evidence="1">Leaf</tissue>
    </source>
</reference>